<dbReference type="GeneID" id="111108375"/>
<accession>A0A8B8B9S5</accession>
<keyword evidence="1" id="KW-1185">Reference proteome</keyword>
<evidence type="ECO:0000313" key="1">
    <source>
        <dbReference type="Proteomes" id="UP000694844"/>
    </source>
</evidence>
<dbReference type="RefSeq" id="XP_022299918.1">
    <property type="nucleotide sequence ID" value="XM_022444210.1"/>
</dbReference>
<dbReference type="Proteomes" id="UP000694844">
    <property type="component" value="Chromosome 8"/>
</dbReference>
<evidence type="ECO:0000313" key="2">
    <source>
        <dbReference type="RefSeq" id="XP_022299918.1"/>
    </source>
</evidence>
<protein>
    <submittedName>
        <fullName evidence="2">Zinc finger protein 862-like</fullName>
    </submittedName>
</protein>
<name>A0A8B8B9S5_CRAVI</name>
<sequence length="161" mass="17777">MTVLFNTAYADAVARNGKPFSEFLYICELKKLIGLDASGHYNNIAAFENFINTISETLRDRIRAAVMMTNCVSILGGGSKDAAVLGKEIVYMRYVHPFSGFPVCRQIDNFAVESSYAFGVLDALNTAVENGLKLKMSDLHHDNEGAPSLIMANFELKKEEL</sequence>
<dbReference type="AlphaFoldDB" id="A0A8B8B9S5"/>
<reference evidence="2" key="1">
    <citation type="submission" date="2025-08" db="UniProtKB">
        <authorList>
            <consortium name="RefSeq"/>
        </authorList>
    </citation>
    <scope>IDENTIFICATION</scope>
    <source>
        <tissue evidence="2">Whole sample</tissue>
    </source>
</reference>
<proteinExistence type="predicted"/>
<dbReference type="PANTHER" id="PTHR46880:SF5">
    <property type="entry name" value="DUF4371 DOMAIN-CONTAINING PROTEIN"/>
    <property type="match status" value="1"/>
</dbReference>
<dbReference type="KEGG" id="cvn:111108375"/>
<gene>
    <name evidence="2" type="primary">LOC111108375</name>
</gene>
<dbReference type="PANTHER" id="PTHR46880">
    <property type="entry name" value="RAS-ASSOCIATING DOMAIN-CONTAINING PROTEIN"/>
    <property type="match status" value="1"/>
</dbReference>
<organism evidence="1 2">
    <name type="scientific">Crassostrea virginica</name>
    <name type="common">Eastern oyster</name>
    <dbReference type="NCBI Taxonomy" id="6565"/>
    <lineage>
        <taxon>Eukaryota</taxon>
        <taxon>Metazoa</taxon>
        <taxon>Spiralia</taxon>
        <taxon>Lophotrochozoa</taxon>
        <taxon>Mollusca</taxon>
        <taxon>Bivalvia</taxon>
        <taxon>Autobranchia</taxon>
        <taxon>Pteriomorphia</taxon>
        <taxon>Ostreida</taxon>
        <taxon>Ostreoidea</taxon>
        <taxon>Ostreidae</taxon>
        <taxon>Crassostrea</taxon>
    </lineage>
</organism>